<evidence type="ECO:0000313" key="1">
    <source>
        <dbReference type="EMBL" id="KJL31099.1"/>
    </source>
</evidence>
<sequence length="78" mass="8973">MFEHPYSSQQVTAFDQERIARAAERRRVLIERADQIVPRPEGALRRMLRRLLGARRPAVTDAAAERRAPQPCEPIPAR</sequence>
<dbReference type="RefSeq" id="WP_045277986.1">
    <property type="nucleotide sequence ID" value="NZ_JYIW01000017.1"/>
</dbReference>
<accession>A0A0F0LEI3</accession>
<protein>
    <submittedName>
        <fullName evidence="1">Uncharacterized protein</fullName>
    </submittedName>
</protein>
<name>A0A0F0LEI3_9MICO</name>
<dbReference type="AlphaFoldDB" id="A0A0F0LEI3"/>
<reference evidence="1 2" key="1">
    <citation type="submission" date="2015-02" db="EMBL/GenBank/DDBJ databases">
        <title>Draft genome sequences of ten Microbacterium spp. with emphasis on heavy metal contaminated environments.</title>
        <authorList>
            <person name="Corretto E."/>
        </authorList>
    </citation>
    <scope>NUCLEOTIDE SEQUENCE [LARGE SCALE GENOMIC DNA]</scope>
    <source>
        <strain evidence="1 2">BEL4b</strain>
    </source>
</reference>
<dbReference type="PATRIC" id="fig|82380.11.peg.566"/>
<dbReference type="EMBL" id="JYIW01000017">
    <property type="protein sequence ID" value="KJL31099.1"/>
    <property type="molecule type" value="Genomic_DNA"/>
</dbReference>
<proteinExistence type="predicted"/>
<gene>
    <name evidence="1" type="ORF">RS83_00550</name>
</gene>
<organism evidence="1 2">
    <name type="scientific">Microbacterium oxydans</name>
    <dbReference type="NCBI Taxonomy" id="82380"/>
    <lineage>
        <taxon>Bacteria</taxon>
        <taxon>Bacillati</taxon>
        <taxon>Actinomycetota</taxon>
        <taxon>Actinomycetes</taxon>
        <taxon>Micrococcales</taxon>
        <taxon>Microbacteriaceae</taxon>
        <taxon>Microbacterium</taxon>
    </lineage>
</organism>
<dbReference type="Proteomes" id="UP000033640">
    <property type="component" value="Unassembled WGS sequence"/>
</dbReference>
<comment type="caution">
    <text evidence="1">The sequence shown here is derived from an EMBL/GenBank/DDBJ whole genome shotgun (WGS) entry which is preliminary data.</text>
</comment>
<evidence type="ECO:0000313" key="2">
    <source>
        <dbReference type="Proteomes" id="UP000033640"/>
    </source>
</evidence>